<keyword evidence="9 10" id="KW-0137">Centromere</keyword>
<dbReference type="GO" id="GO:0051301">
    <property type="term" value="P:cell division"/>
    <property type="evidence" value="ECO:0007669"/>
    <property type="project" value="UniProtKB-UniRule"/>
</dbReference>
<comment type="subcellular location">
    <subcellularLocation>
        <location evidence="10">Nucleus</location>
    </subcellularLocation>
    <subcellularLocation>
        <location evidence="10">Chromosome</location>
        <location evidence="10">Centromere</location>
        <location evidence="10">Kinetochore</location>
    </subcellularLocation>
</comment>
<dbReference type="AlphaFoldDB" id="A0A9P3LVV9"/>
<dbReference type="GO" id="GO:0007059">
    <property type="term" value="P:chromosome segregation"/>
    <property type="evidence" value="ECO:0007669"/>
    <property type="project" value="TreeGrafter"/>
</dbReference>
<reference evidence="12" key="2">
    <citation type="journal article" date="2022" name="Microbiol. Resour. Announc.">
        <title>Whole-Genome Sequence of Entomortierella parvispora E1425, a Mucoromycotan Fungus Associated with Burkholderiaceae-Related Endosymbiotic Bacteria.</title>
        <authorList>
            <person name="Herlambang A."/>
            <person name="Guo Y."/>
            <person name="Takashima Y."/>
            <person name="Narisawa K."/>
            <person name="Ohta H."/>
            <person name="Nishizawa T."/>
        </authorList>
    </citation>
    <scope>NUCLEOTIDE SEQUENCE</scope>
    <source>
        <strain evidence="12">E1425</strain>
    </source>
</reference>
<dbReference type="GO" id="GO:0005634">
    <property type="term" value="C:nucleus"/>
    <property type="evidence" value="ECO:0007669"/>
    <property type="project" value="UniProtKB-SubCell"/>
</dbReference>
<evidence type="ECO:0000313" key="12">
    <source>
        <dbReference type="EMBL" id="GJJ72457.1"/>
    </source>
</evidence>
<evidence type="ECO:0000256" key="11">
    <source>
        <dbReference type="SAM" id="MobiDB-lite"/>
    </source>
</evidence>
<evidence type="ECO:0000256" key="3">
    <source>
        <dbReference type="ARBA" id="ARBA00022618"/>
    </source>
</evidence>
<comment type="similarity">
    <text evidence="1 10">Belongs to the SPC24 family.</text>
</comment>
<keyword evidence="7 10" id="KW-0539">Nucleus</keyword>
<evidence type="ECO:0000256" key="7">
    <source>
        <dbReference type="ARBA" id="ARBA00023242"/>
    </source>
</evidence>
<evidence type="ECO:0000256" key="10">
    <source>
        <dbReference type="RuleBase" id="RU368011"/>
    </source>
</evidence>
<organism evidence="12 13">
    <name type="scientific">Entomortierella parvispora</name>
    <dbReference type="NCBI Taxonomy" id="205924"/>
    <lineage>
        <taxon>Eukaryota</taxon>
        <taxon>Fungi</taxon>
        <taxon>Fungi incertae sedis</taxon>
        <taxon>Mucoromycota</taxon>
        <taxon>Mortierellomycotina</taxon>
        <taxon>Mortierellomycetes</taxon>
        <taxon>Mortierellales</taxon>
        <taxon>Mortierellaceae</taxon>
        <taxon>Entomortierella</taxon>
    </lineage>
</organism>
<proteinExistence type="inferred from homology"/>
<protein>
    <recommendedName>
        <fullName evidence="10">Kinetochore protein Spc24</fullName>
    </recommendedName>
</protein>
<dbReference type="Proteomes" id="UP000827284">
    <property type="component" value="Unassembled WGS sequence"/>
</dbReference>
<sequence>MEEQSTAIPSTESSSTLISDIGAQFHRSGADLQNIQKCFQDVRETEKVRQEMLRDARTLLQKLSRNLQLSRSKGSREHVDPESLNHDDQIVDMDKQQFAVAKGVQEMDQEIASLQAEVQELRMHSLELDSNYSASGVDAMAERGTEAEGTDYSAATGTEATGSSTVDSSSAHRRRISRNDLSEIDEDMLDEEQEILSDRAHAMAVLRLQIYRSLGIEMLENDVGAYTKARVRSLEKNEVHLVYFDDKLSPFYQTNLIWEFAS</sequence>
<dbReference type="EMBL" id="BQFW01000007">
    <property type="protein sequence ID" value="GJJ72457.1"/>
    <property type="molecule type" value="Genomic_DNA"/>
</dbReference>
<dbReference type="SUPFAM" id="SSF143026">
    <property type="entry name" value="Kinetochore globular domain"/>
    <property type="match status" value="1"/>
</dbReference>
<keyword evidence="2 10" id="KW-0158">Chromosome</keyword>
<dbReference type="InterPro" id="IPR038066">
    <property type="entry name" value="Spc24_Fungi_globular_sf"/>
</dbReference>
<keyword evidence="4 10" id="KW-0498">Mitosis</keyword>
<feature type="compositionally biased region" description="Low complexity" evidence="11">
    <location>
        <begin position="153"/>
        <end position="165"/>
    </location>
</feature>
<feature type="region of interest" description="Disordered" evidence="11">
    <location>
        <begin position="141"/>
        <end position="178"/>
    </location>
</feature>
<comment type="caution">
    <text evidence="12">The sequence shown here is derived from an EMBL/GenBank/DDBJ whole genome shotgun (WGS) entry which is preliminary data.</text>
</comment>
<dbReference type="OrthoDB" id="3344830at2759"/>
<dbReference type="GO" id="GO:0031262">
    <property type="term" value="C:Ndc80 complex"/>
    <property type="evidence" value="ECO:0007669"/>
    <property type="project" value="TreeGrafter"/>
</dbReference>
<accession>A0A9P3LVV9</accession>
<evidence type="ECO:0000256" key="4">
    <source>
        <dbReference type="ARBA" id="ARBA00022776"/>
    </source>
</evidence>
<reference evidence="12" key="1">
    <citation type="submission" date="2021-11" db="EMBL/GenBank/DDBJ databases">
        <authorList>
            <person name="Herlambang A."/>
            <person name="Guo Y."/>
            <person name="Takashima Y."/>
            <person name="Nishizawa T."/>
        </authorList>
    </citation>
    <scope>NUCLEOTIDE SEQUENCE</scope>
    <source>
        <strain evidence="12">E1425</strain>
    </source>
</reference>
<evidence type="ECO:0000256" key="5">
    <source>
        <dbReference type="ARBA" id="ARBA00022838"/>
    </source>
</evidence>
<evidence type="ECO:0000256" key="6">
    <source>
        <dbReference type="ARBA" id="ARBA00023054"/>
    </source>
</evidence>
<evidence type="ECO:0000313" key="13">
    <source>
        <dbReference type="Proteomes" id="UP000827284"/>
    </source>
</evidence>
<gene>
    <name evidence="12" type="ORF">EMPS_04814</name>
</gene>
<evidence type="ECO:0000256" key="8">
    <source>
        <dbReference type="ARBA" id="ARBA00023306"/>
    </source>
</evidence>
<dbReference type="InterPro" id="IPR013252">
    <property type="entry name" value="Ndc80_Spc24"/>
</dbReference>
<evidence type="ECO:0000256" key="9">
    <source>
        <dbReference type="ARBA" id="ARBA00023328"/>
    </source>
</evidence>
<comment type="subunit">
    <text evidence="10">Component of the NDC80 complex.</text>
</comment>
<keyword evidence="13" id="KW-1185">Reference proteome</keyword>
<dbReference type="CDD" id="cd11565">
    <property type="entry name" value="RWD_Spc24"/>
    <property type="match status" value="1"/>
</dbReference>
<dbReference type="PANTHER" id="PTHR22142:SF2">
    <property type="entry name" value="KINETOCHORE PROTEIN SPC24"/>
    <property type="match status" value="1"/>
</dbReference>
<keyword evidence="6" id="KW-0175">Coiled coil</keyword>
<evidence type="ECO:0000256" key="1">
    <source>
        <dbReference type="ARBA" id="ARBA00007804"/>
    </source>
</evidence>
<name>A0A9P3LVV9_9FUNG</name>
<keyword evidence="5 10" id="KW-0995">Kinetochore</keyword>
<comment type="function">
    <text evidence="10">Acts as a component of the essential kinetochore-associated NDC80 complex, which is required for chromosome segregation and spindle checkpoint activity.</text>
</comment>
<evidence type="ECO:0000256" key="2">
    <source>
        <dbReference type="ARBA" id="ARBA00022454"/>
    </source>
</evidence>
<keyword evidence="8 10" id="KW-0131">Cell cycle</keyword>
<keyword evidence="3 10" id="KW-0132">Cell division</keyword>
<dbReference type="Gene3D" id="3.30.160.430">
    <property type="match status" value="1"/>
</dbReference>
<dbReference type="GO" id="GO:0008017">
    <property type="term" value="F:microtubule binding"/>
    <property type="evidence" value="ECO:0007669"/>
    <property type="project" value="TreeGrafter"/>
</dbReference>
<dbReference type="Pfam" id="PF08286">
    <property type="entry name" value="Spc24"/>
    <property type="match status" value="1"/>
</dbReference>
<dbReference type="PANTHER" id="PTHR22142">
    <property type="match status" value="1"/>
</dbReference>